<evidence type="ECO:0008006" key="5">
    <source>
        <dbReference type="Google" id="ProtNLM"/>
    </source>
</evidence>
<feature type="transmembrane region" description="Helical" evidence="2">
    <location>
        <begin position="334"/>
        <end position="355"/>
    </location>
</feature>
<evidence type="ECO:0000256" key="1">
    <source>
        <dbReference type="SAM" id="MobiDB-lite"/>
    </source>
</evidence>
<feature type="compositionally biased region" description="Low complexity" evidence="1">
    <location>
        <begin position="14"/>
        <end position="27"/>
    </location>
</feature>
<dbReference type="EMBL" id="WBSM01000003">
    <property type="protein sequence ID" value="KAB8288269.1"/>
    <property type="molecule type" value="Genomic_DNA"/>
</dbReference>
<feature type="transmembrane region" description="Helical" evidence="2">
    <location>
        <begin position="152"/>
        <end position="173"/>
    </location>
</feature>
<reference evidence="3 4" key="1">
    <citation type="submission" date="2019-10" db="EMBL/GenBank/DDBJ databases">
        <title>Characterization of the phylogenetic diversity of two novel species belonging to the genus Bifidobacterium: Bifidobacterium cebidarum sp. nov. and Bifidobacterium leontopitheci sp. nov.</title>
        <authorList>
            <person name="Lugli G.A."/>
            <person name="Duranti S."/>
            <person name="Milani C."/>
            <person name="Turroni F."/>
            <person name="Ventura M."/>
        </authorList>
    </citation>
    <scope>NUCLEOTIDE SEQUENCE [LARGE SCALE GENOMIC DNA]</scope>
    <source>
        <strain evidence="3 4">DSM 100688</strain>
    </source>
</reference>
<accession>A0A6L4X086</accession>
<feature type="transmembrane region" description="Helical" evidence="2">
    <location>
        <begin position="250"/>
        <end position="271"/>
    </location>
</feature>
<organism evidence="3 4">
    <name type="scientific">Bifidobacterium ramosum</name>
    <dbReference type="NCBI Taxonomy" id="1798158"/>
    <lineage>
        <taxon>Bacteria</taxon>
        <taxon>Bacillati</taxon>
        <taxon>Actinomycetota</taxon>
        <taxon>Actinomycetes</taxon>
        <taxon>Bifidobacteriales</taxon>
        <taxon>Bifidobacteriaceae</taxon>
        <taxon>Bifidobacterium</taxon>
    </lineage>
</organism>
<comment type="caution">
    <text evidence="3">The sequence shown here is derived from an EMBL/GenBank/DDBJ whole genome shotgun (WGS) entry which is preliminary data.</text>
</comment>
<keyword evidence="2" id="KW-0812">Transmembrane</keyword>
<proteinExistence type="predicted"/>
<dbReference type="Proteomes" id="UP000482084">
    <property type="component" value="Unassembled WGS sequence"/>
</dbReference>
<feature type="transmembrane region" description="Helical" evidence="2">
    <location>
        <begin position="77"/>
        <end position="96"/>
    </location>
</feature>
<sequence length="778" mass="85912">MTAPAQPQPHRRPGTTGTPGNATASRTPATRAAITHRIAATARWTLAVLACLWIALCIGVGPLYWEDGSIADWTAANTTYAIAAFAVTFAIVWTLARRGAGLRALPSTWHLPMEWRAWNRKVRAGKVMTTFRRVFAVIGRGLTHATDRSWKILLILLVGWLWIPATLLSAFGADIRSQAREFSWAWNQWTGMTQPYIGFFSFVPMDIYPTAHYMWPDNPTFLTDQHNVVLTVIYGGAAAISRYLTDSNDAGFVVLSALQWLFAAFCCASAANRFLNLPWLRPAYAAGAPDYLRPERPRYRRPVEFARPERGMRSSLTITQLPPLPWPDRAAGGFARFVILAFFLTCPLALFSTISLTKSPLFAFSFVWWFGVWIELHMTWRRGKVSARNPLGHIIALPKRSTIAFVASTCMMLISAKYAWYIVALQIVLALVADRKRWRTYVVALVLPVVLIHGGTTAMISSGMIIGGDPIESRGVQLQMIARVAKLNPNGIPADARKKLEPIFNLDQMAEAYFRQDADPVKSSGIQSKKVSYKWRTVTADDMKDFNAAWLEITKANPVIALDALLAECFGYFDPTDLPYVSMDYYVTSDYVQKSSTWLKSVNHDWRETVVGFARGWGSIPLLGWLTHGNFYVTMTLLIGAAEVILRRWRTLLTHMPLLLLMGVMATAPANNFERHMLPVAFVFGFVCLTFWRETQAAKAAAANAGLTAERATVQTSPRSDNGANVSAGIDINATVGTAANVGDNVNANVGNTANVSSAVNVSAAEDASAAEQTTKLD</sequence>
<dbReference type="AlphaFoldDB" id="A0A6L4X086"/>
<keyword evidence="4" id="KW-1185">Reference proteome</keyword>
<gene>
    <name evidence="3" type="ORF">DSM100688_0836</name>
</gene>
<dbReference type="Pfam" id="PF19484">
    <property type="entry name" value="DUF6020"/>
    <property type="match status" value="1"/>
</dbReference>
<feature type="transmembrane region" description="Helical" evidence="2">
    <location>
        <begin position="44"/>
        <end position="65"/>
    </location>
</feature>
<dbReference type="RefSeq" id="WP_239519350.1">
    <property type="nucleotide sequence ID" value="NZ_WBSM01000003.1"/>
</dbReference>
<feature type="transmembrane region" description="Helical" evidence="2">
    <location>
        <begin position="441"/>
        <end position="466"/>
    </location>
</feature>
<protein>
    <recommendedName>
        <fullName evidence="5">Beta-carotene 15,15'-monooxygenase</fullName>
    </recommendedName>
</protein>
<feature type="transmembrane region" description="Helical" evidence="2">
    <location>
        <begin position="227"/>
        <end position="244"/>
    </location>
</feature>
<name>A0A6L4X086_9BIFI</name>
<evidence type="ECO:0000313" key="3">
    <source>
        <dbReference type="EMBL" id="KAB8288269.1"/>
    </source>
</evidence>
<evidence type="ECO:0000256" key="2">
    <source>
        <dbReference type="SAM" id="Phobius"/>
    </source>
</evidence>
<feature type="transmembrane region" description="Helical" evidence="2">
    <location>
        <begin position="361"/>
        <end position="380"/>
    </location>
</feature>
<evidence type="ECO:0000313" key="4">
    <source>
        <dbReference type="Proteomes" id="UP000482084"/>
    </source>
</evidence>
<keyword evidence="2" id="KW-0472">Membrane</keyword>
<feature type="transmembrane region" description="Helical" evidence="2">
    <location>
        <begin position="652"/>
        <end position="670"/>
    </location>
</feature>
<dbReference type="InterPro" id="IPR046062">
    <property type="entry name" value="DUF6020"/>
</dbReference>
<feature type="transmembrane region" description="Helical" evidence="2">
    <location>
        <begin position="676"/>
        <end position="692"/>
    </location>
</feature>
<keyword evidence="2" id="KW-1133">Transmembrane helix</keyword>
<feature type="region of interest" description="Disordered" evidence="1">
    <location>
        <begin position="1"/>
        <end position="27"/>
    </location>
</feature>
<feature type="transmembrane region" description="Helical" evidence="2">
    <location>
        <begin position="401"/>
        <end position="421"/>
    </location>
</feature>